<feature type="compositionally biased region" description="Basic and acidic residues" evidence="1">
    <location>
        <begin position="329"/>
        <end position="348"/>
    </location>
</feature>
<proteinExistence type="predicted"/>
<dbReference type="EMBL" id="CP060131">
    <property type="protein sequence ID" value="QNG53260.1"/>
    <property type="molecule type" value="Genomic_DNA"/>
</dbReference>
<protein>
    <submittedName>
        <fullName evidence="3">Uncharacterized protein</fullName>
    </submittedName>
</protein>
<dbReference type="InterPro" id="IPR053779">
    <property type="entry name" value="GlpR"/>
</dbReference>
<reference evidence="3 4" key="1">
    <citation type="submission" date="2020-08" db="EMBL/GenBank/DDBJ databases">
        <authorList>
            <person name="Mo P."/>
        </authorList>
    </citation>
    <scope>NUCLEOTIDE SEQUENCE [LARGE SCALE GENOMIC DNA]</scope>
    <source>
        <strain evidence="3 4">CGMCC 4.1532</strain>
    </source>
</reference>
<sequence>MPSSLIFVGLVVLWLLILVPAVARHQQEVARPSYAALSGRVLDRPQRRYRIQEVDDVDESDDDARGSTRLEVSSRIPAARTAPHETDDVVPDDDHGPDAYEDHDDAEGYDAEGYAEGYADGYGADGYDDGWERPAPRYRPGRGGFDPEAAAITARARYAFRQRVVLGLLVTTGLSALIAVIAVPALWWLTAVAGIALVGYLVYLRRQVKMEEAIRDRRAARMAGTRRPPAAEDPELDEWARRGQEAARPAARDGDGREDEVDDADDELDEVVPADDDPDRVTGTGEPIGPLRVTGADAAEQPALPRLTPAPPPAVPAGTTVVGDDLDDPALHDLEGPVRPDYRRAAGE</sequence>
<evidence type="ECO:0000256" key="2">
    <source>
        <dbReference type="SAM" id="Phobius"/>
    </source>
</evidence>
<feature type="region of interest" description="Disordered" evidence="1">
    <location>
        <begin position="219"/>
        <end position="348"/>
    </location>
</feature>
<evidence type="ECO:0000313" key="4">
    <source>
        <dbReference type="Proteomes" id="UP000515728"/>
    </source>
</evidence>
<organism evidence="3 4">
    <name type="scientific">Pseudonocardia petroleophila</name>
    <dbReference type="NCBI Taxonomy" id="37331"/>
    <lineage>
        <taxon>Bacteria</taxon>
        <taxon>Bacillati</taxon>
        <taxon>Actinomycetota</taxon>
        <taxon>Actinomycetes</taxon>
        <taxon>Pseudonocardiales</taxon>
        <taxon>Pseudonocardiaceae</taxon>
        <taxon>Pseudonocardia</taxon>
    </lineage>
</organism>
<evidence type="ECO:0000313" key="3">
    <source>
        <dbReference type="EMBL" id="QNG53260.1"/>
    </source>
</evidence>
<dbReference type="Proteomes" id="UP000515728">
    <property type="component" value="Chromosome"/>
</dbReference>
<feature type="transmembrane region" description="Helical" evidence="2">
    <location>
        <begin position="6"/>
        <end position="23"/>
    </location>
</feature>
<feature type="compositionally biased region" description="Basic and acidic residues" evidence="1">
    <location>
        <begin position="82"/>
        <end position="100"/>
    </location>
</feature>
<accession>A0A7G7MKE9</accession>
<keyword evidence="4" id="KW-1185">Reference proteome</keyword>
<name>A0A7G7MKE9_9PSEU</name>
<feature type="region of interest" description="Disordered" evidence="1">
    <location>
        <begin position="52"/>
        <end position="106"/>
    </location>
</feature>
<feature type="transmembrane region" description="Helical" evidence="2">
    <location>
        <begin position="164"/>
        <end position="181"/>
    </location>
</feature>
<keyword evidence="2" id="KW-0472">Membrane</keyword>
<feature type="compositionally biased region" description="Acidic residues" evidence="1">
    <location>
        <begin position="256"/>
        <end position="278"/>
    </location>
</feature>
<dbReference type="KEGG" id="ppel:H6H00_04465"/>
<keyword evidence="2" id="KW-1133">Transmembrane helix</keyword>
<dbReference type="NCBIfam" id="NF045516">
    <property type="entry name" value="GlpR"/>
    <property type="match status" value="1"/>
</dbReference>
<gene>
    <name evidence="3" type="ORF">H6H00_04465</name>
</gene>
<feature type="transmembrane region" description="Helical" evidence="2">
    <location>
        <begin position="187"/>
        <end position="204"/>
    </location>
</feature>
<feature type="compositionally biased region" description="Basic and acidic residues" evidence="1">
    <location>
        <begin position="238"/>
        <end position="255"/>
    </location>
</feature>
<keyword evidence="2" id="KW-0812">Transmembrane</keyword>
<dbReference type="RefSeq" id="WP_185720088.1">
    <property type="nucleotide sequence ID" value="NZ_BAAAWI010000001.1"/>
</dbReference>
<dbReference type="AlphaFoldDB" id="A0A7G7MKE9"/>
<evidence type="ECO:0000256" key="1">
    <source>
        <dbReference type="SAM" id="MobiDB-lite"/>
    </source>
</evidence>